<dbReference type="AlphaFoldDB" id="A0A4Y2H9Y4"/>
<comment type="caution">
    <text evidence="2">The sequence shown here is derived from an EMBL/GenBank/DDBJ whole genome shotgun (WGS) entry which is preliminary data.</text>
</comment>
<name>A0A4Y2H9Y4_ARAVE</name>
<feature type="compositionally biased region" description="Basic and acidic residues" evidence="1">
    <location>
        <begin position="18"/>
        <end position="27"/>
    </location>
</feature>
<accession>A0A4Y2H9Y4</accession>
<evidence type="ECO:0000313" key="2">
    <source>
        <dbReference type="EMBL" id="GBM62169.1"/>
    </source>
</evidence>
<dbReference type="EMBL" id="BGPR01001803">
    <property type="protein sequence ID" value="GBM62169.1"/>
    <property type="molecule type" value="Genomic_DNA"/>
</dbReference>
<dbReference type="Proteomes" id="UP000499080">
    <property type="component" value="Unassembled WGS sequence"/>
</dbReference>
<feature type="compositionally biased region" description="Basic residues" evidence="1">
    <location>
        <begin position="1"/>
        <end position="11"/>
    </location>
</feature>
<organism evidence="2 3">
    <name type="scientific">Araneus ventricosus</name>
    <name type="common">Orbweaver spider</name>
    <name type="synonym">Epeira ventricosa</name>
    <dbReference type="NCBI Taxonomy" id="182803"/>
    <lineage>
        <taxon>Eukaryota</taxon>
        <taxon>Metazoa</taxon>
        <taxon>Ecdysozoa</taxon>
        <taxon>Arthropoda</taxon>
        <taxon>Chelicerata</taxon>
        <taxon>Arachnida</taxon>
        <taxon>Araneae</taxon>
        <taxon>Araneomorphae</taxon>
        <taxon>Entelegynae</taxon>
        <taxon>Araneoidea</taxon>
        <taxon>Araneidae</taxon>
        <taxon>Araneus</taxon>
    </lineage>
</organism>
<keyword evidence="3" id="KW-1185">Reference proteome</keyword>
<evidence type="ECO:0000256" key="1">
    <source>
        <dbReference type="SAM" id="MobiDB-lite"/>
    </source>
</evidence>
<sequence>MSSKERKKKAFRFAFPRQETRPSSKKESSALLAGAFLPEAEIHLLLLRKLSFHGYFETDLIKLNCGQMRRRYLSRHLPLHTFLSRKREALFRRRVAWPNLQSVDCGRWNLNSRAVPKHVVLQTSRQRSSERMH</sequence>
<gene>
    <name evidence="2" type="ORF">AVEN_56797_1</name>
</gene>
<protein>
    <submittedName>
        <fullName evidence="2">Uncharacterized protein</fullName>
    </submittedName>
</protein>
<proteinExistence type="predicted"/>
<evidence type="ECO:0000313" key="3">
    <source>
        <dbReference type="Proteomes" id="UP000499080"/>
    </source>
</evidence>
<feature type="region of interest" description="Disordered" evidence="1">
    <location>
        <begin position="1"/>
        <end position="27"/>
    </location>
</feature>
<reference evidence="2 3" key="1">
    <citation type="journal article" date="2019" name="Sci. Rep.">
        <title>Orb-weaving spider Araneus ventricosus genome elucidates the spidroin gene catalogue.</title>
        <authorList>
            <person name="Kono N."/>
            <person name="Nakamura H."/>
            <person name="Ohtoshi R."/>
            <person name="Moran D.A.P."/>
            <person name="Shinohara A."/>
            <person name="Yoshida Y."/>
            <person name="Fujiwara M."/>
            <person name="Mori M."/>
            <person name="Tomita M."/>
            <person name="Arakawa K."/>
        </authorList>
    </citation>
    <scope>NUCLEOTIDE SEQUENCE [LARGE SCALE GENOMIC DNA]</scope>
</reference>